<keyword evidence="2 4" id="KW-0547">Nucleotide-binding</keyword>
<protein>
    <recommendedName>
        <fullName evidence="5">ATP-grasp domain-containing protein</fullName>
    </recommendedName>
</protein>
<evidence type="ECO:0000313" key="6">
    <source>
        <dbReference type="EMBL" id="XBS70093.1"/>
    </source>
</evidence>
<dbReference type="GO" id="GO:0016874">
    <property type="term" value="F:ligase activity"/>
    <property type="evidence" value="ECO:0007669"/>
    <property type="project" value="UniProtKB-KW"/>
</dbReference>
<dbReference type="GO" id="GO:0046872">
    <property type="term" value="F:metal ion binding"/>
    <property type="evidence" value="ECO:0007669"/>
    <property type="project" value="InterPro"/>
</dbReference>
<dbReference type="PROSITE" id="PS50975">
    <property type="entry name" value="ATP_GRASP"/>
    <property type="match status" value="1"/>
</dbReference>
<accession>A0AAU7QAX6</accession>
<dbReference type="InterPro" id="IPR052032">
    <property type="entry name" value="ATP-dep_AA_Ligase"/>
</dbReference>
<dbReference type="Gene3D" id="3.30.470.20">
    <property type="entry name" value="ATP-grasp fold, B domain"/>
    <property type="match status" value="1"/>
</dbReference>
<dbReference type="PANTHER" id="PTHR43585">
    <property type="entry name" value="FUMIPYRROLE BIOSYNTHESIS PROTEIN C"/>
    <property type="match status" value="1"/>
</dbReference>
<dbReference type="GO" id="GO:0005524">
    <property type="term" value="F:ATP binding"/>
    <property type="evidence" value="ECO:0007669"/>
    <property type="project" value="UniProtKB-UniRule"/>
</dbReference>
<evidence type="ECO:0000256" key="4">
    <source>
        <dbReference type="PROSITE-ProRule" id="PRU00409"/>
    </source>
</evidence>
<evidence type="ECO:0000256" key="2">
    <source>
        <dbReference type="ARBA" id="ARBA00022741"/>
    </source>
</evidence>
<evidence type="ECO:0000259" key="5">
    <source>
        <dbReference type="PROSITE" id="PS50975"/>
    </source>
</evidence>
<dbReference type="PANTHER" id="PTHR43585:SF2">
    <property type="entry name" value="ATP-GRASP ENZYME FSQD"/>
    <property type="match status" value="1"/>
</dbReference>
<sequence>MESCIAYTLRVLDAIGIVKGAGHTELILSSDGPRLLEVGARASGAANPTAIRIATGSDQLELMRYAYTSPASFHQARERYQLNRPLRCVHAIASQNQPFSHAELRNFLETLPGFVSVVMKIAEGTRLKPTTDVFTCPAAFFLTGENEQDIAQDYVRYRQWEAVNL</sequence>
<dbReference type="AlphaFoldDB" id="A0AAU7QAX6"/>
<name>A0AAU7QAX6_9GAMM</name>
<dbReference type="InterPro" id="IPR011761">
    <property type="entry name" value="ATP-grasp"/>
</dbReference>
<dbReference type="EMBL" id="CP157947">
    <property type="protein sequence ID" value="XBS70093.1"/>
    <property type="molecule type" value="Genomic_DNA"/>
</dbReference>
<feature type="domain" description="ATP-grasp" evidence="5">
    <location>
        <begin position="10"/>
        <end position="68"/>
    </location>
</feature>
<keyword evidence="1" id="KW-0436">Ligase</keyword>
<evidence type="ECO:0000256" key="1">
    <source>
        <dbReference type="ARBA" id="ARBA00022598"/>
    </source>
</evidence>
<gene>
    <name evidence="6" type="ORF">ABK905_01975</name>
</gene>
<reference evidence="6" key="1">
    <citation type="submission" date="2024-06" db="EMBL/GenBank/DDBJ databases">
        <authorList>
            <person name="Coelho C."/>
            <person name="Bento M."/>
            <person name="Garcia E."/>
            <person name="Camelo A."/>
            <person name="Brandao I."/>
            <person name="Espirito Santo C."/>
            <person name="Trovao J."/>
            <person name="Verissimo A."/>
            <person name="Costa J."/>
            <person name="Tiago I."/>
        </authorList>
    </citation>
    <scope>NUCLEOTIDE SEQUENCE</scope>
    <source>
        <strain evidence="6">KWT182</strain>
    </source>
</reference>
<proteinExistence type="predicted"/>
<keyword evidence="3 4" id="KW-0067">ATP-binding</keyword>
<organism evidence="6">
    <name type="scientific">Acerihabitans sp. KWT182</name>
    <dbReference type="NCBI Taxonomy" id="3157919"/>
    <lineage>
        <taxon>Bacteria</taxon>
        <taxon>Pseudomonadati</taxon>
        <taxon>Pseudomonadota</taxon>
        <taxon>Gammaproteobacteria</taxon>
        <taxon>Enterobacterales</taxon>
        <taxon>Pectobacteriaceae</taxon>
        <taxon>Acerihabitans</taxon>
    </lineage>
</organism>
<dbReference type="SUPFAM" id="SSF56059">
    <property type="entry name" value="Glutathione synthetase ATP-binding domain-like"/>
    <property type="match status" value="1"/>
</dbReference>
<evidence type="ECO:0000256" key="3">
    <source>
        <dbReference type="ARBA" id="ARBA00022840"/>
    </source>
</evidence>